<dbReference type="SUPFAM" id="SSF54001">
    <property type="entry name" value="Cysteine proteinases"/>
    <property type="match status" value="1"/>
</dbReference>
<organism evidence="1 2">
    <name type="scientific">Paenibacillus rhizosphaerae</name>
    <dbReference type="NCBI Taxonomy" id="297318"/>
    <lineage>
        <taxon>Bacteria</taxon>
        <taxon>Bacillati</taxon>
        <taxon>Bacillota</taxon>
        <taxon>Bacilli</taxon>
        <taxon>Bacillales</taxon>
        <taxon>Paenibacillaceae</taxon>
        <taxon>Paenibacillus</taxon>
    </lineage>
</organism>
<accession>A0A1R1EZ30</accession>
<name>A0A1R1EZ30_9BACL</name>
<dbReference type="Proteomes" id="UP000187172">
    <property type="component" value="Unassembled WGS sequence"/>
</dbReference>
<evidence type="ECO:0000313" key="2">
    <source>
        <dbReference type="Proteomes" id="UP000187172"/>
    </source>
</evidence>
<dbReference type="EMBL" id="MRTP01000001">
    <property type="protein sequence ID" value="OMF57067.1"/>
    <property type="molecule type" value="Genomic_DNA"/>
</dbReference>
<sequence length="209" mass="23857">MKLLTVTYQDIEPKLQTGDILLAHGVAKGSQRIEELEHCPWSHVAMVVRAPDGEALLWESTSLDNLEDTWLHVKKSGPQLVKLRDRLSTDVGNHYDSIFAIRQLQADRTPEMQAMLDRFIGEVHGAVFPDKKRMYWEIIEGKFGITSSFRDFFCSKLLAETYIRLKLLSSTKAPNSYEPRDFTSKHRLSLLGDARLGDEIYLDASSFRA</sequence>
<dbReference type="Gene3D" id="3.90.1720.10">
    <property type="entry name" value="endopeptidase domain like (from Nostoc punctiforme)"/>
    <property type="match status" value="1"/>
</dbReference>
<dbReference type="AlphaFoldDB" id="A0A1R1EZ30"/>
<keyword evidence="2" id="KW-1185">Reference proteome</keyword>
<dbReference type="STRING" id="297318.BK138_00065"/>
<evidence type="ECO:0000313" key="1">
    <source>
        <dbReference type="EMBL" id="OMF57067.1"/>
    </source>
</evidence>
<gene>
    <name evidence="1" type="ORF">BK138_00065</name>
</gene>
<dbReference type="RefSeq" id="WP_076164390.1">
    <property type="nucleotide sequence ID" value="NZ_MRTP01000001.1"/>
</dbReference>
<dbReference type="PANTHER" id="PTHR47112:SF1">
    <property type="entry name" value="PX DOMAIN-CONTAINING PROTEIN"/>
    <property type="match status" value="1"/>
</dbReference>
<reference evidence="1 2" key="1">
    <citation type="submission" date="2016-11" db="EMBL/GenBank/DDBJ databases">
        <title>Paenibacillus species isolates.</title>
        <authorList>
            <person name="Beno S.M."/>
        </authorList>
    </citation>
    <scope>NUCLEOTIDE SEQUENCE [LARGE SCALE GENOMIC DNA]</scope>
    <source>
        <strain evidence="1 2">FSL R5-0378</strain>
    </source>
</reference>
<dbReference type="InterPro" id="IPR038765">
    <property type="entry name" value="Papain-like_cys_pep_sf"/>
</dbReference>
<comment type="caution">
    <text evidence="1">The sequence shown here is derived from an EMBL/GenBank/DDBJ whole genome shotgun (WGS) entry which is preliminary data.</text>
</comment>
<dbReference type="PANTHER" id="PTHR47112">
    <property type="entry name" value="PX DOMAIN-CONTAINING PROTEIN"/>
    <property type="match status" value="1"/>
</dbReference>
<proteinExistence type="predicted"/>
<protein>
    <submittedName>
        <fullName evidence="1">Uncharacterized protein</fullName>
    </submittedName>
</protein>